<keyword evidence="1" id="KW-1133">Transmembrane helix</keyword>
<keyword evidence="1" id="KW-0472">Membrane</keyword>
<name>A0AAW1X3S9_RUBAR</name>
<evidence type="ECO:0000256" key="1">
    <source>
        <dbReference type="SAM" id="Phobius"/>
    </source>
</evidence>
<protein>
    <submittedName>
        <fullName evidence="2">Uncharacterized protein</fullName>
    </submittedName>
</protein>
<feature type="transmembrane region" description="Helical" evidence="1">
    <location>
        <begin position="38"/>
        <end position="58"/>
    </location>
</feature>
<organism evidence="2 3">
    <name type="scientific">Rubus argutus</name>
    <name type="common">Southern blackberry</name>
    <dbReference type="NCBI Taxonomy" id="59490"/>
    <lineage>
        <taxon>Eukaryota</taxon>
        <taxon>Viridiplantae</taxon>
        <taxon>Streptophyta</taxon>
        <taxon>Embryophyta</taxon>
        <taxon>Tracheophyta</taxon>
        <taxon>Spermatophyta</taxon>
        <taxon>Magnoliopsida</taxon>
        <taxon>eudicotyledons</taxon>
        <taxon>Gunneridae</taxon>
        <taxon>Pentapetalae</taxon>
        <taxon>rosids</taxon>
        <taxon>fabids</taxon>
        <taxon>Rosales</taxon>
        <taxon>Rosaceae</taxon>
        <taxon>Rosoideae</taxon>
        <taxon>Rosoideae incertae sedis</taxon>
        <taxon>Rubus</taxon>
    </lineage>
</organism>
<sequence>MSALPFTISYPYVSCAMHVDRLITLRLYTRDKGAACGIPFPSFLSISSLIFFSLCFLLPGKLISIRLSLQTTTASAASTTFEGNRSIDPLTELNLATPGTGGCSGSIMSLKQHHHRSSNESFPALFWDVMRGVIAREVRDYVSSSFSEKSGLQ</sequence>
<accession>A0AAW1X3S9</accession>
<comment type="caution">
    <text evidence="2">The sequence shown here is derived from an EMBL/GenBank/DDBJ whole genome shotgun (WGS) entry which is preliminary data.</text>
</comment>
<proteinExistence type="predicted"/>
<evidence type="ECO:0000313" key="2">
    <source>
        <dbReference type="EMBL" id="KAK9931119.1"/>
    </source>
</evidence>
<reference evidence="2 3" key="1">
    <citation type="journal article" date="2023" name="G3 (Bethesda)">
        <title>A chromosome-length genome assembly and annotation of blackberry (Rubus argutus, cv. 'Hillquist').</title>
        <authorList>
            <person name="Bruna T."/>
            <person name="Aryal R."/>
            <person name="Dudchenko O."/>
            <person name="Sargent D.J."/>
            <person name="Mead D."/>
            <person name="Buti M."/>
            <person name="Cavallini A."/>
            <person name="Hytonen T."/>
            <person name="Andres J."/>
            <person name="Pham M."/>
            <person name="Weisz D."/>
            <person name="Mascagni F."/>
            <person name="Usai G."/>
            <person name="Natali L."/>
            <person name="Bassil N."/>
            <person name="Fernandez G.E."/>
            <person name="Lomsadze A."/>
            <person name="Armour M."/>
            <person name="Olukolu B."/>
            <person name="Poorten T."/>
            <person name="Britton C."/>
            <person name="Davik J."/>
            <person name="Ashrafi H."/>
            <person name="Aiden E.L."/>
            <person name="Borodovsky M."/>
            <person name="Worthington M."/>
        </authorList>
    </citation>
    <scope>NUCLEOTIDE SEQUENCE [LARGE SCALE GENOMIC DNA]</scope>
    <source>
        <strain evidence="2">PI 553951</strain>
    </source>
</reference>
<gene>
    <name evidence="2" type="ORF">M0R45_018414</name>
</gene>
<dbReference type="EMBL" id="JBEDUW010000004">
    <property type="protein sequence ID" value="KAK9931119.1"/>
    <property type="molecule type" value="Genomic_DNA"/>
</dbReference>
<dbReference type="Proteomes" id="UP001457282">
    <property type="component" value="Unassembled WGS sequence"/>
</dbReference>
<evidence type="ECO:0000313" key="3">
    <source>
        <dbReference type="Proteomes" id="UP001457282"/>
    </source>
</evidence>
<keyword evidence="1" id="KW-0812">Transmembrane</keyword>
<dbReference type="AlphaFoldDB" id="A0AAW1X3S9"/>
<keyword evidence="3" id="KW-1185">Reference proteome</keyword>